<dbReference type="InterPro" id="IPR016024">
    <property type="entry name" value="ARM-type_fold"/>
</dbReference>
<name>D7SMS1_VITVI</name>
<dbReference type="AlphaFoldDB" id="D7SMS1"/>
<dbReference type="HOGENOM" id="CLU_1910462_0_0_1"/>
<dbReference type="EMBL" id="FN594956">
    <property type="protein sequence ID" value="CBI16950.3"/>
    <property type="molecule type" value="Genomic_DNA"/>
</dbReference>
<dbReference type="Proteomes" id="UP000009183">
    <property type="component" value="Chromosome 18"/>
</dbReference>
<keyword evidence="2" id="KW-1185">Reference proteome</keyword>
<dbReference type="OrthoDB" id="1745093at2759"/>
<evidence type="ECO:0000313" key="2">
    <source>
        <dbReference type="Proteomes" id="UP000009183"/>
    </source>
</evidence>
<reference evidence="2" key="1">
    <citation type="journal article" date="2007" name="Nature">
        <title>The grapevine genome sequence suggests ancestral hexaploidization in major angiosperm phyla.</title>
        <authorList>
            <consortium name="The French-Italian Public Consortium for Grapevine Genome Characterization."/>
            <person name="Jaillon O."/>
            <person name="Aury J.-M."/>
            <person name="Noel B."/>
            <person name="Policriti A."/>
            <person name="Clepet C."/>
            <person name="Casagrande A."/>
            <person name="Choisne N."/>
            <person name="Aubourg S."/>
            <person name="Vitulo N."/>
            <person name="Jubin C."/>
            <person name="Vezzi A."/>
            <person name="Legeai F."/>
            <person name="Hugueney P."/>
            <person name="Dasilva C."/>
            <person name="Horner D."/>
            <person name="Mica E."/>
            <person name="Jublot D."/>
            <person name="Poulain J."/>
            <person name="Bruyere C."/>
            <person name="Billault A."/>
            <person name="Segurens B."/>
            <person name="Gouyvenoux M."/>
            <person name="Ugarte E."/>
            <person name="Cattonaro F."/>
            <person name="Anthouard V."/>
            <person name="Vico V."/>
            <person name="Del Fabbro C."/>
            <person name="Alaux M."/>
            <person name="Di Gaspero G."/>
            <person name="Dumas V."/>
            <person name="Felice N."/>
            <person name="Paillard S."/>
            <person name="Juman I."/>
            <person name="Moroldo M."/>
            <person name="Scalabrin S."/>
            <person name="Canaguier A."/>
            <person name="Le Clainche I."/>
            <person name="Malacrida G."/>
            <person name="Durand E."/>
            <person name="Pesole G."/>
            <person name="Laucou V."/>
            <person name="Chatelet P."/>
            <person name="Merdinoglu D."/>
            <person name="Delledonne M."/>
            <person name="Pezzotti M."/>
            <person name="Lecharny A."/>
            <person name="Scarpelli C."/>
            <person name="Artiguenave F."/>
            <person name="Pe M.E."/>
            <person name="Valle G."/>
            <person name="Morgante M."/>
            <person name="Caboche M."/>
            <person name="Adam-Blondon A.-F."/>
            <person name="Weissenbach J."/>
            <person name="Quetier F."/>
            <person name="Wincker P."/>
        </authorList>
    </citation>
    <scope>NUCLEOTIDE SEQUENCE [LARGE SCALE GENOMIC DNA]</scope>
    <source>
        <strain evidence="2">cv. Pinot noir / PN40024</strain>
    </source>
</reference>
<dbReference type="InParanoid" id="D7SMS1"/>
<accession>D7SMS1</accession>
<dbReference type="OMA" id="VCDFALC"/>
<dbReference type="STRING" id="29760.D7SMS1"/>
<proteinExistence type="predicted"/>
<protein>
    <recommendedName>
        <fullName evidence="3">Ribosomal RNA-processing protein 12-like conserved domain-containing protein</fullName>
    </recommendedName>
</protein>
<sequence>MLVQIGHACRDEEKGGKKENLHQFFNMVAVGLAGETPHMISAAVKGLARLTYEFSDLVSTAYNVLPSTFLLLKRKNREIAKANLGLLKVLVAKSQTEGLQMHLRSMVEGLLNWQDITKNQFKAKVCDFALCFS</sequence>
<gene>
    <name evidence="1" type="ordered locus">VIT_18s0089g01440</name>
</gene>
<organism evidence="1 2">
    <name type="scientific">Vitis vinifera</name>
    <name type="common">Grape</name>
    <dbReference type="NCBI Taxonomy" id="29760"/>
    <lineage>
        <taxon>Eukaryota</taxon>
        <taxon>Viridiplantae</taxon>
        <taxon>Streptophyta</taxon>
        <taxon>Embryophyta</taxon>
        <taxon>Tracheophyta</taxon>
        <taxon>Spermatophyta</taxon>
        <taxon>Magnoliopsida</taxon>
        <taxon>eudicotyledons</taxon>
        <taxon>Gunneridae</taxon>
        <taxon>Pentapetalae</taxon>
        <taxon>rosids</taxon>
        <taxon>Vitales</taxon>
        <taxon>Vitaceae</taxon>
        <taxon>Viteae</taxon>
        <taxon>Vitis</taxon>
    </lineage>
</organism>
<evidence type="ECO:0000313" key="1">
    <source>
        <dbReference type="EMBL" id="CBI16950.3"/>
    </source>
</evidence>
<evidence type="ECO:0008006" key="3">
    <source>
        <dbReference type="Google" id="ProtNLM"/>
    </source>
</evidence>
<dbReference type="PANTHER" id="PTHR48445:SF1">
    <property type="entry name" value="OS02G0782100 PROTEIN"/>
    <property type="match status" value="1"/>
</dbReference>
<dbReference type="PANTHER" id="PTHR48445">
    <property type="entry name" value="OS02G0782100 PROTEIN"/>
    <property type="match status" value="1"/>
</dbReference>
<dbReference type="eggNOG" id="KOG1248">
    <property type="taxonomic scope" value="Eukaryota"/>
</dbReference>
<dbReference type="PaxDb" id="29760-VIT_18s0089g01440.t01"/>
<dbReference type="SUPFAM" id="SSF48371">
    <property type="entry name" value="ARM repeat"/>
    <property type="match status" value="1"/>
</dbReference>